<reference evidence="1 2" key="1">
    <citation type="submission" date="2016-03" db="EMBL/GenBank/DDBJ databases">
        <title>EvidentialGene: Evidence-directed Construction of Genes on Genomes.</title>
        <authorList>
            <person name="Gilbert D.G."/>
            <person name="Choi J.-H."/>
            <person name="Mockaitis K."/>
            <person name="Colbourne J."/>
            <person name="Pfrender M."/>
        </authorList>
    </citation>
    <scope>NUCLEOTIDE SEQUENCE [LARGE SCALE GENOMIC DNA]</scope>
    <source>
        <strain evidence="1 2">Xinb3</strain>
        <tissue evidence="1">Complete organism</tissue>
    </source>
</reference>
<dbReference type="GO" id="GO:0005634">
    <property type="term" value="C:nucleus"/>
    <property type="evidence" value="ECO:0007669"/>
    <property type="project" value="TreeGrafter"/>
</dbReference>
<dbReference type="AlphaFoldDB" id="A0A162D4Z0"/>
<organism evidence="1 2">
    <name type="scientific">Daphnia magna</name>
    <dbReference type="NCBI Taxonomy" id="35525"/>
    <lineage>
        <taxon>Eukaryota</taxon>
        <taxon>Metazoa</taxon>
        <taxon>Ecdysozoa</taxon>
        <taxon>Arthropoda</taxon>
        <taxon>Crustacea</taxon>
        <taxon>Branchiopoda</taxon>
        <taxon>Diplostraca</taxon>
        <taxon>Cladocera</taxon>
        <taxon>Anomopoda</taxon>
        <taxon>Daphniidae</taxon>
        <taxon>Daphnia</taxon>
    </lineage>
</organism>
<sequence length="250" mass="28793">MIQNEMSALCNCNPHRRFPDGRRLVTIIKFNIGIGNGVFAKQALSRRHRNCFQILSNMEILRASIQKTYCAIEIHRTKWNEILRSFESSLNVLAGLVDQLECVKKTEPCELSRKFPDLQGKLEQIIRALMEEEMTSMIVLLEELNQLNLKIKSICEVTYKLYVEDSDTAQSNPAFFQGTSLYPPISQMIEWMDDINLCYANKLTNAKYLLEIFDCSSQAIVNLQNILDFRSNFSTVDAIMAKMSIFLLEK</sequence>
<dbReference type="Pfam" id="PF15011">
    <property type="entry name" value="CA109-like"/>
    <property type="match status" value="1"/>
</dbReference>
<proteinExistence type="predicted"/>
<protein>
    <submittedName>
        <fullName evidence="1">Uncharacterized protein</fullName>
    </submittedName>
</protein>
<dbReference type="EMBL" id="LRGB01002580">
    <property type="protein sequence ID" value="KZS06974.1"/>
    <property type="molecule type" value="Genomic_DNA"/>
</dbReference>
<keyword evidence="2" id="KW-1185">Reference proteome</keyword>
<dbReference type="Proteomes" id="UP000076858">
    <property type="component" value="Unassembled WGS sequence"/>
</dbReference>
<accession>A0A162D4Z0</accession>
<evidence type="ECO:0000313" key="2">
    <source>
        <dbReference type="Proteomes" id="UP000076858"/>
    </source>
</evidence>
<dbReference type="InterPro" id="IPR029159">
    <property type="entry name" value="CA109-like"/>
</dbReference>
<comment type="caution">
    <text evidence="1">The sequence shown here is derived from an EMBL/GenBank/DDBJ whole genome shotgun (WGS) entry which is preliminary data.</text>
</comment>
<dbReference type="GO" id="GO:0005737">
    <property type="term" value="C:cytoplasm"/>
    <property type="evidence" value="ECO:0007669"/>
    <property type="project" value="TreeGrafter"/>
</dbReference>
<dbReference type="PANTHER" id="PTHR16234:SF5">
    <property type="entry name" value="AFG2-INTERACTING RIBOSOME MATURATION FACTOR"/>
    <property type="match status" value="1"/>
</dbReference>
<evidence type="ECO:0000313" key="1">
    <source>
        <dbReference type="EMBL" id="KZS06974.1"/>
    </source>
</evidence>
<dbReference type="PANTHER" id="PTHR16234">
    <property type="entry name" value="SIMILAR TO HYPOTHETICAL PROTEIN FLJ20508"/>
    <property type="match status" value="1"/>
</dbReference>
<gene>
    <name evidence="1" type="ORF">APZ42_029521</name>
</gene>
<dbReference type="OrthoDB" id="6605214at2759"/>
<name>A0A162D4Z0_9CRUS</name>